<sequence length="83" mass="10052">FDVNCLLSVESAWSVFSFEFFWRHLLSHRCLWFYINCVFFHITIYFDNSQAMDKEQKPFVPKTPIDFQKLKLERLMANPDKPV</sequence>
<reference evidence="2 3" key="1">
    <citation type="submission" date="2013-11" db="EMBL/GenBank/DDBJ databases">
        <title>Genome sequencing of Stegodyphus mimosarum.</title>
        <authorList>
            <person name="Bechsgaard J."/>
        </authorList>
    </citation>
    <scope>NUCLEOTIDE SEQUENCE [LARGE SCALE GENOMIC DNA]</scope>
</reference>
<keyword evidence="1" id="KW-0812">Transmembrane</keyword>
<evidence type="ECO:0000256" key="1">
    <source>
        <dbReference type="SAM" id="Phobius"/>
    </source>
</evidence>
<keyword evidence="1" id="KW-0472">Membrane</keyword>
<keyword evidence="3" id="KW-1185">Reference proteome</keyword>
<keyword evidence="1" id="KW-1133">Transmembrane helix</keyword>
<gene>
    <name evidence="2" type="ORF">X975_11375</name>
</gene>
<dbReference type="Proteomes" id="UP000054359">
    <property type="component" value="Unassembled WGS sequence"/>
</dbReference>
<dbReference type="AlphaFoldDB" id="A0A087TJ41"/>
<name>A0A087TJ41_STEMI</name>
<feature type="non-terminal residue" evidence="2">
    <location>
        <position position="83"/>
    </location>
</feature>
<dbReference type="OrthoDB" id="10067079at2759"/>
<feature type="transmembrane region" description="Helical" evidence="1">
    <location>
        <begin position="31"/>
        <end position="48"/>
    </location>
</feature>
<feature type="non-terminal residue" evidence="2">
    <location>
        <position position="1"/>
    </location>
</feature>
<dbReference type="EMBL" id="KK115436">
    <property type="protein sequence ID" value="KFM65130.1"/>
    <property type="molecule type" value="Genomic_DNA"/>
</dbReference>
<proteinExistence type="predicted"/>
<evidence type="ECO:0000313" key="3">
    <source>
        <dbReference type="Proteomes" id="UP000054359"/>
    </source>
</evidence>
<organism evidence="2 3">
    <name type="scientific">Stegodyphus mimosarum</name>
    <name type="common">African social velvet spider</name>
    <dbReference type="NCBI Taxonomy" id="407821"/>
    <lineage>
        <taxon>Eukaryota</taxon>
        <taxon>Metazoa</taxon>
        <taxon>Ecdysozoa</taxon>
        <taxon>Arthropoda</taxon>
        <taxon>Chelicerata</taxon>
        <taxon>Arachnida</taxon>
        <taxon>Araneae</taxon>
        <taxon>Araneomorphae</taxon>
        <taxon>Entelegynae</taxon>
        <taxon>Eresoidea</taxon>
        <taxon>Eresidae</taxon>
        <taxon>Stegodyphus</taxon>
    </lineage>
</organism>
<evidence type="ECO:0000313" key="2">
    <source>
        <dbReference type="EMBL" id="KFM65130.1"/>
    </source>
</evidence>
<accession>A0A087TJ41</accession>
<protein>
    <submittedName>
        <fullName evidence="2">Uncharacterized protein</fullName>
    </submittedName>
</protein>